<dbReference type="FunFam" id="3.40.50.300:FF:000212">
    <property type="entry name" value="Adenylyl-sulfate kinase"/>
    <property type="match status" value="1"/>
</dbReference>
<dbReference type="NCBIfam" id="TIGR00455">
    <property type="entry name" value="apsK"/>
    <property type="match status" value="1"/>
</dbReference>
<reference evidence="12 13" key="1">
    <citation type="journal article" date="2017" name="Curr. Biol.">
        <title>Genome architecture and evolution of a unichromosomal asexual nematode.</title>
        <authorList>
            <person name="Fradin H."/>
            <person name="Zegar C."/>
            <person name="Gutwein M."/>
            <person name="Lucas J."/>
            <person name="Kovtun M."/>
            <person name="Corcoran D."/>
            <person name="Baugh L.R."/>
            <person name="Kiontke K."/>
            <person name="Gunsalus K."/>
            <person name="Fitch D.H."/>
            <person name="Piano F."/>
        </authorList>
    </citation>
    <scope>NUCLEOTIDE SEQUENCE [LARGE SCALE GENOMIC DNA]</scope>
    <source>
        <strain evidence="12">PF1309</strain>
    </source>
</reference>
<dbReference type="Gene3D" id="3.40.50.300">
    <property type="entry name" value="P-loop containing nucleotide triphosphate hydrolases"/>
    <property type="match status" value="1"/>
</dbReference>
<dbReference type="InterPro" id="IPR002891">
    <property type="entry name" value="APS"/>
</dbReference>
<evidence type="ECO:0000256" key="2">
    <source>
        <dbReference type="ARBA" id="ARBA00007268"/>
    </source>
</evidence>
<dbReference type="HAMAP" id="MF_00065">
    <property type="entry name" value="Adenylyl_sulf_kinase"/>
    <property type="match status" value="1"/>
</dbReference>
<keyword evidence="7" id="KW-0418">Kinase</keyword>
<organism evidence="12 13">
    <name type="scientific">Diploscapter pachys</name>
    <dbReference type="NCBI Taxonomy" id="2018661"/>
    <lineage>
        <taxon>Eukaryota</taxon>
        <taxon>Metazoa</taxon>
        <taxon>Ecdysozoa</taxon>
        <taxon>Nematoda</taxon>
        <taxon>Chromadorea</taxon>
        <taxon>Rhabditida</taxon>
        <taxon>Rhabditina</taxon>
        <taxon>Rhabditomorpha</taxon>
        <taxon>Rhabditoidea</taxon>
        <taxon>Rhabditidae</taxon>
        <taxon>Diploscapter</taxon>
    </lineage>
</organism>
<accession>A0A2A2KSH8</accession>
<dbReference type="InterPro" id="IPR002650">
    <property type="entry name" value="Sulphate_adenylyltransferase"/>
</dbReference>
<proteinExistence type="inferred from homology"/>
<dbReference type="SUPFAM" id="SSF52374">
    <property type="entry name" value="Nucleotidylyl transferase"/>
    <property type="match status" value="1"/>
</dbReference>
<keyword evidence="6" id="KW-0547">Nucleotide-binding</keyword>
<dbReference type="SUPFAM" id="SSF52540">
    <property type="entry name" value="P-loop containing nucleoside triphosphate hydrolases"/>
    <property type="match status" value="1"/>
</dbReference>
<dbReference type="PANTHER" id="PTHR11055">
    <property type="entry name" value="BIFUNCTIONAL 3'-PHOSPHOADENOSINE 5'-PHOSPHOSULFATE SYNTHASE"/>
    <property type="match status" value="1"/>
</dbReference>
<dbReference type="GO" id="GO:0005524">
    <property type="term" value="F:ATP binding"/>
    <property type="evidence" value="ECO:0007669"/>
    <property type="project" value="UniProtKB-KW"/>
</dbReference>
<keyword evidence="13" id="KW-1185">Reference proteome</keyword>
<dbReference type="GO" id="GO:0000103">
    <property type="term" value="P:sulfate assimilation"/>
    <property type="evidence" value="ECO:0007669"/>
    <property type="project" value="UniProtKB-UniPathway"/>
</dbReference>
<dbReference type="OrthoDB" id="506431at2759"/>
<dbReference type="GO" id="GO:0050428">
    <property type="term" value="P:3'-phosphoadenosine 5'-phosphosulfate biosynthetic process"/>
    <property type="evidence" value="ECO:0007669"/>
    <property type="project" value="TreeGrafter"/>
</dbReference>
<evidence type="ECO:0000256" key="1">
    <source>
        <dbReference type="ARBA" id="ARBA00005050"/>
    </source>
</evidence>
<dbReference type="Gene3D" id="3.10.400.10">
    <property type="entry name" value="Sulfate adenylyltransferase"/>
    <property type="match status" value="1"/>
</dbReference>
<dbReference type="InterPro" id="IPR024951">
    <property type="entry name" value="Sulfurylase_cat_dom"/>
</dbReference>
<dbReference type="CDD" id="cd00517">
    <property type="entry name" value="ATPS"/>
    <property type="match status" value="1"/>
</dbReference>
<dbReference type="FunFam" id="3.40.50.620:FF:000006">
    <property type="entry name" value="bifunctional 3'-phosphoadenosine 5'-phosphosulfate synthase 1"/>
    <property type="match status" value="1"/>
</dbReference>
<name>A0A2A2KSH8_9BILA</name>
<keyword evidence="5" id="KW-0548">Nucleotidyltransferase</keyword>
<dbReference type="PANTHER" id="PTHR11055:SF1">
    <property type="entry name" value="PAPS SYNTHETASE, ISOFORM D"/>
    <property type="match status" value="1"/>
</dbReference>
<feature type="domain" description="APS kinase" evidence="9">
    <location>
        <begin position="61"/>
        <end position="213"/>
    </location>
</feature>
<evidence type="ECO:0000259" key="9">
    <source>
        <dbReference type="Pfam" id="PF01583"/>
    </source>
</evidence>
<dbReference type="Pfam" id="PF01747">
    <property type="entry name" value="ATP-sulfurylase"/>
    <property type="match status" value="1"/>
</dbReference>
<evidence type="ECO:0000256" key="8">
    <source>
        <dbReference type="ARBA" id="ARBA00022840"/>
    </source>
</evidence>
<evidence type="ECO:0000256" key="4">
    <source>
        <dbReference type="ARBA" id="ARBA00022679"/>
    </source>
</evidence>
<dbReference type="Gene3D" id="3.40.50.620">
    <property type="entry name" value="HUPs"/>
    <property type="match status" value="1"/>
</dbReference>
<evidence type="ECO:0000259" key="10">
    <source>
        <dbReference type="Pfam" id="PF01747"/>
    </source>
</evidence>
<dbReference type="InterPro" id="IPR027417">
    <property type="entry name" value="P-loop_NTPase"/>
</dbReference>
<evidence type="ECO:0000259" key="11">
    <source>
        <dbReference type="Pfam" id="PF14306"/>
    </source>
</evidence>
<dbReference type="InterPro" id="IPR015947">
    <property type="entry name" value="PUA-like_sf"/>
</dbReference>
<sequence length="664" mass="74536">MSSLCSSLIDDPLQSSLLERVTRKRCRVSSMGSGSTNVTLQEHVISRDERADILGKYPGFRGCTIWFTGLSGAGKTTISFALERALNKMGVPCYGLDGDNVRHGLCKNLGFSKMDRSENIRRVAEVAKLFADMGIVTLASFISPFNEDREEARDIHTKEGLNFIEVYVSTPLEVCESRDPKKLYKKARAGEITGFTGIDSAYEPPEKPELVIDTGKETPAASVRRVLEYLRDISIIPDEAIKIYNQPEIRELFANDNERQSLIEQIPAMPRIDIGLVELQWLQVLSEGWATPLYGFMRERQYLQSLHFGQLLDLKKKVVFAGEHDDGCRDEWVMDSPVNQSIPIVLPITDLQKTGIMKDAQEVASSIALFYNDSPVAVLSEGEVFPHRKEERVARQFGFTDPRHPTIGLILASGEWCLGGDIKVLERVKYNDGLDEFRKTPTELRKAIEDKGADAAFVFQLRNPIHNGHALLMQDTRQKLLANHRNPVLLLHPLGGWTKDDDVPLGVRIRQHAAVIDAKVLDPEWTILSIFPSPMLYAGPTEVQWHARARIAAGVQTYIVGRDPAGIQHPDTKDFLYEPTHGAKVLSMAPSLNKLSILPFRVAAYDKKAHKMIFFDESRKEDFDFISGTRMRTLARTGQLPPDGFMVPAAWQILADYYKSLNST</sequence>
<dbReference type="NCBIfam" id="NF003013">
    <property type="entry name" value="PRK03846.1"/>
    <property type="match status" value="1"/>
</dbReference>
<dbReference type="EMBL" id="LIAE01007805">
    <property type="protein sequence ID" value="PAV76865.1"/>
    <property type="molecule type" value="Genomic_DNA"/>
</dbReference>
<dbReference type="Pfam" id="PF14306">
    <property type="entry name" value="PUA_2"/>
    <property type="match status" value="1"/>
</dbReference>
<dbReference type="SUPFAM" id="SSF88697">
    <property type="entry name" value="PUA domain-like"/>
    <property type="match status" value="1"/>
</dbReference>
<evidence type="ECO:0000256" key="7">
    <source>
        <dbReference type="ARBA" id="ARBA00022777"/>
    </source>
</evidence>
<comment type="caution">
    <text evidence="12">The sequence shown here is derived from an EMBL/GenBank/DDBJ whole genome shotgun (WGS) entry which is preliminary data.</text>
</comment>
<comment type="similarity">
    <text evidence="3">In the C-terminal section; belongs to the sulfate adenylyltransferase family.</text>
</comment>
<evidence type="ECO:0000256" key="6">
    <source>
        <dbReference type="ARBA" id="ARBA00022741"/>
    </source>
</evidence>
<comment type="pathway">
    <text evidence="1">Sulfur metabolism; sulfate assimilation.</text>
</comment>
<evidence type="ECO:0000313" key="13">
    <source>
        <dbReference type="Proteomes" id="UP000218231"/>
    </source>
</evidence>
<protein>
    <submittedName>
        <fullName evidence="12">Uncharacterized protein</fullName>
    </submittedName>
</protein>
<dbReference type="GO" id="GO:0004781">
    <property type="term" value="F:sulfate adenylyltransferase (ATP) activity"/>
    <property type="evidence" value="ECO:0007669"/>
    <property type="project" value="InterPro"/>
</dbReference>
<feature type="domain" description="Sulphate adenylyltransferase catalytic" evidence="10">
    <location>
        <begin position="436"/>
        <end position="656"/>
    </location>
</feature>
<dbReference type="UniPathway" id="UPA00097"/>
<comment type="similarity">
    <text evidence="2">In the N-terminal section; belongs to the APS kinase family.</text>
</comment>
<evidence type="ECO:0000256" key="5">
    <source>
        <dbReference type="ARBA" id="ARBA00022695"/>
    </source>
</evidence>
<dbReference type="STRING" id="2018661.A0A2A2KSH8"/>
<dbReference type="InterPro" id="IPR025980">
    <property type="entry name" value="ATP-Sase_PUA-like_dom"/>
</dbReference>
<dbReference type="Pfam" id="PF01583">
    <property type="entry name" value="APS_kinase"/>
    <property type="match status" value="1"/>
</dbReference>
<keyword evidence="8" id="KW-0067">ATP-binding</keyword>
<feature type="domain" description="ATP-sulfurylase PUA-like" evidence="11">
    <location>
        <begin position="248"/>
        <end position="427"/>
    </location>
</feature>
<dbReference type="AlphaFoldDB" id="A0A2A2KSH8"/>
<dbReference type="InterPro" id="IPR059117">
    <property type="entry name" value="APS_kinase_dom"/>
</dbReference>
<evidence type="ECO:0000256" key="3">
    <source>
        <dbReference type="ARBA" id="ARBA00009290"/>
    </source>
</evidence>
<dbReference type="InterPro" id="IPR014729">
    <property type="entry name" value="Rossmann-like_a/b/a_fold"/>
</dbReference>
<keyword evidence="4" id="KW-0808">Transferase</keyword>
<gene>
    <name evidence="12" type="ORF">WR25_25965</name>
</gene>
<dbReference type="GO" id="GO:0004020">
    <property type="term" value="F:adenylylsulfate kinase activity"/>
    <property type="evidence" value="ECO:0007669"/>
    <property type="project" value="InterPro"/>
</dbReference>
<evidence type="ECO:0000313" key="12">
    <source>
        <dbReference type="EMBL" id="PAV76865.1"/>
    </source>
</evidence>
<dbReference type="Proteomes" id="UP000218231">
    <property type="component" value="Unassembled WGS sequence"/>
</dbReference>
<dbReference type="CDD" id="cd02027">
    <property type="entry name" value="APSK"/>
    <property type="match status" value="1"/>
</dbReference>